<evidence type="ECO:0000313" key="2">
    <source>
        <dbReference type="EMBL" id="KAK8891985.1"/>
    </source>
</evidence>
<proteinExistence type="predicted"/>
<sequence>MDAQNSHTSEKEQEYEYEGEFEEEEEEEEVDDNLDGNEEIDAILKLDFERAFAVSRRKIQQKKSRESSKLASEEAYYENQSQLLTQQVFDDYNSELTGIRQQYLDDAEYYKNIWQRYCKNLVNKQREEADFLEQKWREAREIAIERENETAKTKLATARLLAMCKLYKNAIDVRDNAQNMIDQSKSPEVKNIDREFAKQYQKMTRRHYAEFQYLYGHLRSLMQTLRTNADTLREKAEANLEVEKARNNTLIIKTVATDKVSQQTKEKIFQNFSPRSKARTTSRPFSPKNDRMSSPKAKKMLLK</sequence>
<feature type="compositionally biased region" description="Polar residues" evidence="1">
    <location>
        <begin position="270"/>
        <end position="284"/>
    </location>
</feature>
<organism evidence="2 3">
    <name type="scientific">Tritrichomonas musculus</name>
    <dbReference type="NCBI Taxonomy" id="1915356"/>
    <lineage>
        <taxon>Eukaryota</taxon>
        <taxon>Metamonada</taxon>
        <taxon>Parabasalia</taxon>
        <taxon>Tritrichomonadida</taxon>
        <taxon>Tritrichomonadidae</taxon>
        <taxon>Tritrichomonas</taxon>
    </lineage>
</organism>
<evidence type="ECO:0000313" key="3">
    <source>
        <dbReference type="Proteomes" id="UP001470230"/>
    </source>
</evidence>
<accession>A0ABR2KLI6</accession>
<dbReference type="EMBL" id="JAPFFF010000004">
    <property type="protein sequence ID" value="KAK8891985.1"/>
    <property type="molecule type" value="Genomic_DNA"/>
</dbReference>
<gene>
    <name evidence="2" type="ORF">M9Y10_029207</name>
</gene>
<protein>
    <recommendedName>
        <fullName evidence="4">DUF4200 domain-containing protein</fullName>
    </recommendedName>
</protein>
<feature type="compositionally biased region" description="Acidic residues" evidence="1">
    <location>
        <begin position="15"/>
        <end position="36"/>
    </location>
</feature>
<feature type="region of interest" description="Disordered" evidence="1">
    <location>
        <begin position="1"/>
        <end position="36"/>
    </location>
</feature>
<feature type="region of interest" description="Disordered" evidence="1">
    <location>
        <begin position="269"/>
        <end position="303"/>
    </location>
</feature>
<name>A0ABR2KLI6_9EUKA</name>
<comment type="caution">
    <text evidence="2">The sequence shown here is derived from an EMBL/GenBank/DDBJ whole genome shotgun (WGS) entry which is preliminary data.</text>
</comment>
<keyword evidence="3" id="KW-1185">Reference proteome</keyword>
<reference evidence="2 3" key="1">
    <citation type="submission" date="2024-04" db="EMBL/GenBank/DDBJ databases">
        <title>Tritrichomonas musculus Genome.</title>
        <authorList>
            <person name="Alves-Ferreira E."/>
            <person name="Grigg M."/>
            <person name="Lorenzi H."/>
            <person name="Galac M."/>
        </authorList>
    </citation>
    <scope>NUCLEOTIDE SEQUENCE [LARGE SCALE GENOMIC DNA]</scope>
    <source>
        <strain evidence="2 3">EAF2021</strain>
    </source>
</reference>
<dbReference type="Proteomes" id="UP001470230">
    <property type="component" value="Unassembled WGS sequence"/>
</dbReference>
<evidence type="ECO:0008006" key="4">
    <source>
        <dbReference type="Google" id="ProtNLM"/>
    </source>
</evidence>
<evidence type="ECO:0000256" key="1">
    <source>
        <dbReference type="SAM" id="MobiDB-lite"/>
    </source>
</evidence>